<proteinExistence type="inferred from homology"/>
<dbReference type="AlphaFoldDB" id="A0A4T0FGB3"/>
<dbReference type="Proteomes" id="UP000310189">
    <property type="component" value="Unassembled WGS sequence"/>
</dbReference>
<accession>A0A4T0FGB3</accession>
<dbReference type="InterPro" id="IPR036249">
    <property type="entry name" value="Thioredoxin-like_sf"/>
</dbReference>
<dbReference type="InterPro" id="IPR036282">
    <property type="entry name" value="Glutathione-S-Trfase_C_sf"/>
</dbReference>
<comment type="similarity">
    <text evidence="1">Belongs to the GST superfamily.</text>
</comment>
<name>A0A4T0FGB3_9BASI</name>
<organism evidence="3 4">
    <name type="scientific">Wallemia hederae</name>
    <dbReference type="NCBI Taxonomy" id="1540922"/>
    <lineage>
        <taxon>Eukaryota</taxon>
        <taxon>Fungi</taxon>
        <taxon>Dikarya</taxon>
        <taxon>Basidiomycota</taxon>
        <taxon>Wallemiomycotina</taxon>
        <taxon>Wallemiomycetes</taxon>
        <taxon>Wallemiales</taxon>
        <taxon>Wallemiaceae</taxon>
        <taxon>Wallemia</taxon>
    </lineage>
</organism>
<dbReference type="InterPro" id="IPR004045">
    <property type="entry name" value="Glutathione_S-Trfase_N"/>
</dbReference>
<comment type="caution">
    <text evidence="3">The sequence shown here is derived from an EMBL/GenBank/DDBJ whole genome shotgun (WGS) entry which is preliminary data.</text>
</comment>
<dbReference type="InterPro" id="IPR040079">
    <property type="entry name" value="Glutathione_S-Trfase"/>
</dbReference>
<dbReference type="OrthoDB" id="2098326at2759"/>
<dbReference type="EMBL" id="SPNW01000056">
    <property type="protein sequence ID" value="TIA87397.1"/>
    <property type="molecule type" value="Genomic_DNA"/>
</dbReference>
<evidence type="ECO:0000256" key="1">
    <source>
        <dbReference type="ARBA" id="ARBA00007409"/>
    </source>
</evidence>
<dbReference type="PANTHER" id="PTHR44051:SF9">
    <property type="entry name" value="GLUTATHIONE S-TRANSFERASE 1"/>
    <property type="match status" value="1"/>
</dbReference>
<dbReference type="CDD" id="cd03046">
    <property type="entry name" value="GST_N_GTT1_like"/>
    <property type="match status" value="1"/>
</dbReference>
<dbReference type="Gene3D" id="1.20.1050.10">
    <property type="match status" value="1"/>
</dbReference>
<protein>
    <recommendedName>
        <fullName evidence="2">GST N-terminal domain-containing protein</fullName>
    </recommendedName>
</protein>
<evidence type="ECO:0000313" key="4">
    <source>
        <dbReference type="Proteomes" id="UP000310189"/>
    </source>
</evidence>
<keyword evidence="4" id="KW-1185">Reference proteome</keyword>
<gene>
    <name evidence="3" type="ORF">E3P99_03177</name>
</gene>
<dbReference type="SUPFAM" id="SSF47616">
    <property type="entry name" value="GST C-terminal domain-like"/>
    <property type="match status" value="1"/>
</dbReference>
<sequence>MITLHHLENSRSIRIIWVLEELGVKYDLKTYKRLPSGLAPPELKQVDKLGHAPILEDEVDGKPVKIAESAAIIEHLVHKYGQGKYTSPHDTFWKHYIEGSLMSFCVFKLVLSISIEKVPALLRPVLALVPRMILSQWVEPNLNSAISVVEEQLKDNQGWMVDGDEHGNPTISDFMLAFTVDVLVYGGRADSIGPGLTAYGKRLQEHESYKRAIEKAGDYRYKK</sequence>
<dbReference type="Pfam" id="PF02798">
    <property type="entry name" value="GST_N"/>
    <property type="match status" value="1"/>
</dbReference>
<feature type="domain" description="GST N-terminal" evidence="2">
    <location>
        <begin position="1"/>
        <end position="84"/>
    </location>
</feature>
<evidence type="ECO:0000259" key="2">
    <source>
        <dbReference type="PROSITE" id="PS50404"/>
    </source>
</evidence>
<dbReference type="PANTHER" id="PTHR44051">
    <property type="entry name" value="GLUTATHIONE S-TRANSFERASE-RELATED"/>
    <property type="match status" value="1"/>
</dbReference>
<reference evidence="3 4" key="1">
    <citation type="submission" date="2019-03" db="EMBL/GenBank/DDBJ databases">
        <title>Sequencing 23 genomes of Wallemia ichthyophaga.</title>
        <authorList>
            <person name="Gostincar C."/>
        </authorList>
    </citation>
    <scope>NUCLEOTIDE SEQUENCE [LARGE SCALE GENOMIC DNA]</scope>
    <source>
        <strain evidence="3 4">EXF-5753</strain>
    </source>
</reference>
<evidence type="ECO:0000313" key="3">
    <source>
        <dbReference type="EMBL" id="TIA87397.1"/>
    </source>
</evidence>
<dbReference type="SUPFAM" id="SSF52833">
    <property type="entry name" value="Thioredoxin-like"/>
    <property type="match status" value="1"/>
</dbReference>
<dbReference type="Gene3D" id="3.40.30.10">
    <property type="entry name" value="Glutaredoxin"/>
    <property type="match status" value="1"/>
</dbReference>
<dbReference type="SFLD" id="SFLDS00019">
    <property type="entry name" value="Glutathione_Transferase_(cytos"/>
    <property type="match status" value="1"/>
</dbReference>
<dbReference type="PROSITE" id="PS50404">
    <property type="entry name" value="GST_NTER"/>
    <property type="match status" value="1"/>
</dbReference>